<evidence type="ECO:0000313" key="1">
    <source>
        <dbReference type="EMBL" id="HER44477.1"/>
    </source>
</evidence>
<organism evidence="1">
    <name type="scientific">Eiseniibacteriota bacterium</name>
    <dbReference type="NCBI Taxonomy" id="2212470"/>
    <lineage>
        <taxon>Bacteria</taxon>
        <taxon>Candidatus Eiseniibacteriota</taxon>
    </lineage>
</organism>
<sequence length="164" mass="18203">MRTMAADVNGSFQFNPGWMTSLVNFLPRVDTDAESFLNFNGEVAVSIPNPNVKGEAFVDDMEGIEDSDMIPMGRRAWYEASPPLDSLDYSRKLPSSAFPQFYWFNVSRELQPQLKTSRRDLNPGLDPRENSAVSSLFLRPIDPADGDWCGVMTGFPGGGLDLTT</sequence>
<proteinExistence type="predicted"/>
<comment type="caution">
    <text evidence="1">The sequence shown here is derived from an EMBL/GenBank/DDBJ whole genome shotgun (WGS) entry which is preliminary data.</text>
</comment>
<dbReference type="AlphaFoldDB" id="A0A7V2F463"/>
<accession>A0A7V2F463</accession>
<dbReference type="EMBL" id="DSEC01000608">
    <property type="protein sequence ID" value="HER44477.1"/>
    <property type="molecule type" value="Genomic_DNA"/>
</dbReference>
<reference evidence="1" key="1">
    <citation type="journal article" date="2020" name="mSystems">
        <title>Genome- and Community-Level Interaction Insights into Carbon Utilization and Element Cycling Functions of Hydrothermarchaeota in Hydrothermal Sediment.</title>
        <authorList>
            <person name="Zhou Z."/>
            <person name="Liu Y."/>
            <person name="Xu W."/>
            <person name="Pan J."/>
            <person name="Luo Z.H."/>
            <person name="Li M."/>
        </authorList>
    </citation>
    <scope>NUCLEOTIDE SEQUENCE [LARGE SCALE GENOMIC DNA]</scope>
    <source>
        <strain evidence="1">SpSt-1233</strain>
    </source>
</reference>
<protein>
    <submittedName>
        <fullName evidence="1">Uncharacterized protein</fullName>
    </submittedName>
</protein>
<name>A0A7V2F463_UNCEI</name>
<feature type="non-terminal residue" evidence="1">
    <location>
        <position position="164"/>
    </location>
</feature>
<gene>
    <name evidence="1" type="ORF">ENO08_08465</name>
</gene>
<dbReference type="Proteomes" id="UP000886069">
    <property type="component" value="Unassembled WGS sequence"/>
</dbReference>